<comment type="caution">
    <text evidence="1">The sequence shown here is derived from an EMBL/GenBank/DDBJ whole genome shotgun (WGS) entry which is preliminary data.</text>
</comment>
<dbReference type="EMBL" id="JACHHR010000002">
    <property type="protein sequence ID" value="MBB5210986.1"/>
    <property type="molecule type" value="Genomic_DNA"/>
</dbReference>
<dbReference type="Proteomes" id="UP000563601">
    <property type="component" value="Unassembled WGS sequence"/>
</dbReference>
<protein>
    <recommendedName>
        <fullName evidence="3">Secreted protein</fullName>
    </recommendedName>
</protein>
<sequence>MHSQACKTLLVFLSAIFTAACEPRPESRHAADDFLTNIAAYCGKAFAGKITINEPRSNTPDSFEGKTLVMHVRGCENPASEIRIPFHVGEDHSRTWILTRTGNGLRLKHDHRHEDGSEDAVTMYGGDTRNAGTQFRQEFPVDEESIATFKREGLDASLNNTWAMEIHPGENFIYELTRPNGREFRVQFDLTQPVATPPAPWGY</sequence>
<evidence type="ECO:0008006" key="3">
    <source>
        <dbReference type="Google" id="ProtNLM"/>
    </source>
</evidence>
<accession>A0AA89TLC4</accession>
<dbReference type="PROSITE" id="PS51257">
    <property type="entry name" value="PROKAR_LIPOPROTEIN"/>
    <property type="match status" value="1"/>
</dbReference>
<reference evidence="1 2" key="1">
    <citation type="submission" date="2020-08" db="EMBL/GenBank/DDBJ databases">
        <title>Genomic Encyclopedia of Type Strains, Phase IV (KMG-IV): sequencing the most valuable type-strain genomes for metagenomic binning, comparative biology and taxonomic classification.</title>
        <authorList>
            <person name="Goeker M."/>
        </authorList>
    </citation>
    <scope>NUCLEOTIDE SEQUENCE [LARGE SCALE GENOMIC DNA]</scope>
    <source>
        <strain evidence="1 2">DSM 11525</strain>
    </source>
</reference>
<name>A0AA89TLC4_9GAMM</name>
<dbReference type="RefSeq" id="WP_183946605.1">
    <property type="nucleotide sequence ID" value="NZ_CP047491.1"/>
</dbReference>
<evidence type="ECO:0000313" key="2">
    <source>
        <dbReference type="Proteomes" id="UP000563601"/>
    </source>
</evidence>
<organism evidence="1 2">
    <name type="scientific">Microbulbifer hydrolyticus</name>
    <dbReference type="NCBI Taxonomy" id="48074"/>
    <lineage>
        <taxon>Bacteria</taxon>
        <taxon>Pseudomonadati</taxon>
        <taxon>Pseudomonadota</taxon>
        <taxon>Gammaproteobacteria</taxon>
        <taxon>Cellvibrionales</taxon>
        <taxon>Microbulbiferaceae</taxon>
        <taxon>Microbulbifer</taxon>
    </lineage>
</organism>
<dbReference type="AlphaFoldDB" id="A0AA89TLC4"/>
<evidence type="ECO:0000313" key="1">
    <source>
        <dbReference type="EMBL" id="MBB5210986.1"/>
    </source>
</evidence>
<gene>
    <name evidence="1" type="ORF">HNQ53_001204</name>
</gene>
<proteinExistence type="predicted"/>